<dbReference type="PANTHER" id="PTHR14241:SF1">
    <property type="entry name" value="INTERFERON-INDUCED PROTEIN 44-RELATED"/>
    <property type="match status" value="1"/>
</dbReference>
<keyword evidence="2" id="KW-1185">Reference proteome</keyword>
<protein>
    <submittedName>
        <fullName evidence="1">Uncharacterized protein</fullName>
    </submittedName>
</protein>
<comment type="caution">
    <text evidence="1">The sequence shown here is derived from an EMBL/GenBank/DDBJ whole genome shotgun (WGS) entry which is preliminary data.</text>
</comment>
<dbReference type="Proteomes" id="UP000465112">
    <property type="component" value="Unassembled WGS sequence"/>
</dbReference>
<dbReference type="InterPro" id="IPR027417">
    <property type="entry name" value="P-loop_NTPase"/>
</dbReference>
<reference evidence="1 2" key="1">
    <citation type="submission" date="2019-06" db="EMBL/GenBank/DDBJ databases">
        <title>A chromosome-scale genome assembly of the European perch, Perca fluviatilis.</title>
        <authorList>
            <person name="Roques C."/>
            <person name="Zahm M."/>
            <person name="Cabau C."/>
            <person name="Klopp C."/>
            <person name="Bouchez O."/>
            <person name="Donnadieu C."/>
            <person name="Kuhl H."/>
            <person name="Gislard M."/>
            <person name="Guendouz S."/>
            <person name="Journot L."/>
            <person name="Haffray P."/>
            <person name="Bestin A."/>
            <person name="Morvezen R."/>
            <person name="Feron R."/>
            <person name="Wen M."/>
            <person name="Jouanno E."/>
            <person name="Herpin A."/>
            <person name="Schartl M."/>
            <person name="Postlethwait J."/>
            <person name="Schaerlinger B."/>
            <person name="Chardard D."/>
            <person name="Lecocq T."/>
            <person name="Poncet C."/>
            <person name="Jaffrelo L."/>
            <person name="Lampietro C."/>
            <person name="Guiguen Y."/>
        </authorList>
    </citation>
    <scope>NUCLEOTIDE SEQUENCE [LARGE SCALE GENOMIC DNA]</scope>
    <source>
        <tissue evidence="1">Blood</tissue>
    </source>
</reference>
<evidence type="ECO:0000313" key="1">
    <source>
        <dbReference type="EMBL" id="KAF1377031.1"/>
    </source>
</evidence>
<dbReference type="Gene3D" id="3.40.50.300">
    <property type="entry name" value="P-loop containing nucleotide triphosphate hydrolases"/>
    <property type="match status" value="1"/>
</dbReference>
<dbReference type="SUPFAM" id="SSF52540">
    <property type="entry name" value="P-loop containing nucleoside triphosphate hydrolases"/>
    <property type="match status" value="1"/>
</dbReference>
<organism evidence="1 2">
    <name type="scientific">Perca fluviatilis</name>
    <name type="common">European perch</name>
    <dbReference type="NCBI Taxonomy" id="8168"/>
    <lineage>
        <taxon>Eukaryota</taxon>
        <taxon>Metazoa</taxon>
        <taxon>Chordata</taxon>
        <taxon>Craniata</taxon>
        <taxon>Vertebrata</taxon>
        <taxon>Euteleostomi</taxon>
        <taxon>Actinopterygii</taxon>
        <taxon>Neopterygii</taxon>
        <taxon>Teleostei</taxon>
        <taxon>Neoteleostei</taxon>
        <taxon>Acanthomorphata</taxon>
        <taxon>Eupercaria</taxon>
        <taxon>Perciformes</taxon>
        <taxon>Percoidei</taxon>
        <taxon>Percidae</taxon>
        <taxon>Percinae</taxon>
        <taxon>Perca</taxon>
    </lineage>
</organism>
<evidence type="ECO:0000313" key="2">
    <source>
        <dbReference type="Proteomes" id="UP000465112"/>
    </source>
</evidence>
<gene>
    <name evidence="1" type="ORF">PFLUV_G00217660</name>
</gene>
<name>A0A6A5DTF0_PERFL</name>
<dbReference type="EMBL" id="VHII01000018">
    <property type="protein sequence ID" value="KAF1377031.1"/>
    <property type="molecule type" value="Genomic_DNA"/>
</dbReference>
<dbReference type="AlphaFoldDB" id="A0A6A5DTF0"/>
<proteinExistence type="predicted"/>
<sequence length="299" mass="34369">MTFLQKLGFWRKKERKETEAPPFLSKPWREINWGDNQRDLQYVKDYRPQTDGQQLRILLHGQVGAGKSSFINSVQSVLQGRMYTQALVDNTSHDCFTKGYTTYNIQKGPETFYPFVFNDIMGLSPTGVQVNDVKLAMMGKVKDGYGVVRGVPFYNNHPTDNDKVHVLVCVIDANTVTCMHKEIEEKIRQIRIEATHLNIPQMAILTKIDEACPEIKDNLQNVYKVNYLKEKMEQFSVNVGIPMNCIFPVKNYHEEIDLNSDVDSLILSALKHIINFGDDYINFDKSQQLCAMSCQNKNM</sequence>
<dbReference type="PANTHER" id="PTHR14241">
    <property type="entry name" value="INTERFERON-INDUCED PROTEIN 44"/>
    <property type="match status" value="1"/>
</dbReference>
<dbReference type="GO" id="GO:0006955">
    <property type="term" value="P:immune response"/>
    <property type="evidence" value="ECO:0007669"/>
    <property type="project" value="TreeGrafter"/>
</dbReference>
<accession>A0A6A5DTF0</accession>